<dbReference type="Gene3D" id="3.40.50.150">
    <property type="entry name" value="Vaccinia Virus protein VP39"/>
    <property type="match status" value="2"/>
</dbReference>
<organism evidence="3 4">
    <name type="scientific">Miscanthus lutarioriparius</name>
    <dbReference type="NCBI Taxonomy" id="422564"/>
    <lineage>
        <taxon>Eukaryota</taxon>
        <taxon>Viridiplantae</taxon>
        <taxon>Streptophyta</taxon>
        <taxon>Embryophyta</taxon>
        <taxon>Tracheophyta</taxon>
        <taxon>Spermatophyta</taxon>
        <taxon>Magnoliopsida</taxon>
        <taxon>Liliopsida</taxon>
        <taxon>Poales</taxon>
        <taxon>Poaceae</taxon>
        <taxon>PACMAD clade</taxon>
        <taxon>Panicoideae</taxon>
        <taxon>Andropogonodae</taxon>
        <taxon>Andropogoneae</taxon>
        <taxon>Saccharinae</taxon>
        <taxon>Miscanthus</taxon>
    </lineage>
</organism>
<accession>A0A811PAV9</accession>
<dbReference type="Proteomes" id="UP000604825">
    <property type="component" value="Unassembled WGS sequence"/>
</dbReference>
<sequence>MTERRLIYREPGKPRRPPRSQGSGKFSVPLWEKKFCTDACAIPWAKLCETKRLMSLYKSVVDWDDSAALEAFNDAKARFCAVYHGQHYDIPLPDPNMFIDIVNPDEYVDPELVADLEKSRRRVPRKDNGVPDVWDSFIFSDKPVPVTGWGDTETSFTHGQQLSANWDNQLKHTVEANKQMSANWDYSVKQPAQTIDQQNSGNWEVYEEQQDQTSSWGEQTNPCITNWIMRDGSQDAWKHDYSWAPAAIQTDPWDNHQGSYEVPDSQGVSYGHWTHWRRRNNDLGRRNTRNRGGPISSKPMKSKYQTDEHNGANNGWRNCRSAEQMRLKPQIEEAIMKLCGNSTPLPRSMVIADLGCSRGPSALTLVSAAVDAIHRQCLELQQPPPELSLLLNDLPSNDFNTSKKGKTLTRVPEDLLKNGIQMYHSDEQLWRKTRPVVLDAYARQFRKDLLLFLECRAQEMVPGGRLIVSLTGTQSPASASDGSAQQIWEFIARILDDMASRGVLDKQKLKAFYIPLYSPSEKEVKEIIEKQGSFSINEIQVHDSIAGVNKAVISPKMMAYALRAGIEPIILDHFGSSGDLMDEFVNTAEKFNSQALLQNELTKNPRVFLALSLERQS</sequence>
<evidence type="ECO:0000313" key="3">
    <source>
        <dbReference type="EMBL" id="CAD6236361.1"/>
    </source>
</evidence>
<proteinExistence type="inferred from homology"/>
<dbReference type="SUPFAM" id="SSF53335">
    <property type="entry name" value="S-adenosyl-L-methionine-dependent methyltransferases"/>
    <property type="match status" value="1"/>
</dbReference>
<dbReference type="PANTHER" id="PTHR34567:SF3">
    <property type="entry name" value="FK506-BINDING-LIKE PROTEIN"/>
    <property type="match status" value="1"/>
</dbReference>
<dbReference type="GO" id="GO:0008168">
    <property type="term" value="F:methyltransferase activity"/>
    <property type="evidence" value="ECO:0007669"/>
    <property type="project" value="InterPro"/>
</dbReference>
<reference evidence="3" key="1">
    <citation type="submission" date="2020-10" db="EMBL/GenBank/DDBJ databases">
        <authorList>
            <person name="Han B."/>
            <person name="Lu T."/>
            <person name="Zhao Q."/>
            <person name="Huang X."/>
            <person name="Zhao Y."/>
        </authorList>
    </citation>
    <scope>NUCLEOTIDE SEQUENCE</scope>
</reference>
<feature type="region of interest" description="Disordered" evidence="2">
    <location>
        <begin position="281"/>
        <end position="317"/>
    </location>
</feature>
<comment type="similarity">
    <text evidence="1">Belongs to the methyltransferase superfamily. Type-7 methyltransferase family. SABATH subfamily.</text>
</comment>
<feature type="region of interest" description="Disordered" evidence="2">
    <location>
        <begin position="1"/>
        <end position="25"/>
    </location>
</feature>
<evidence type="ECO:0000313" key="4">
    <source>
        <dbReference type="Proteomes" id="UP000604825"/>
    </source>
</evidence>
<dbReference type="Pfam" id="PF03492">
    <property type="entry name" value="Methyltransf_7"/>
    <property type="match status" value="2"/>
</dbReference>
<feature type="compositionally biased region" description="Basic and acidic residues" evidence="2">
    <location>
        <begin position="1"/>
        <end position="13"/>
    </location>
</feature>
<name>A0A811PAV9_9POAL</name>
<gene>
    <name evidence="3" type="ORF">NCGR_LOCUS24288</name>
</gene>
<protein>
    <submittedName>
        <fullName evidence="3">Uncharacterized protein</fullName>
    </submittedName>
</protein>
<dbReference type="OrthoDB" id="1899291at2759"/>
<dbReference type="InterPro" id="IPR005299">
    <property type="entry name" value="MeTrfase_7"/>
</dbReference>
<evidence type="ECO:0000256" key="1">
    <source>
        <dbReference type="ARBA" id="ARBA00008908"/>
    </source>
</evidence>
<comment type="caution">
    <text evidence="3">The sequence shown here is derived from an EMBL/GenBank/DDBJ whole genome shotgun (WGS) entry which is preliminary data.</text>
</comment>
<dbReference type="EMBL" id="CAJGYO010000006">
    <property type="protein sequence ID" value="CAD6236361.1"/>
    <property type="molecule type" value="Genomic_DNA"/>
</dbReference>
<evidence type="ECO:0000256" key="2">
    <source>
        <dbReference type="SAM" id="MobiDB-lite"/>
    </source>
</evidence>
<keyword evidence="4" id="KW-1185">Reference proteome</keyword>
<dbReference type="PANTHER" id="PTHR34567">
    <property type="entry name" value="FK506-BINDING-LIKE PROTEIN"/>
    <property type="match status" value="1"/>
</dbReference>
<dbReference type="InterPro" id="IPR029063">
    <property type="entry name" value="SAM-dependent_MTases_sf"/>
</dbReference>
<dbReference type="AlphaFoldDB" id="A0A811PAV9"/>